<evidence type="ECO:0000256" key="4">
    <source>
        <dbReference type="ARBA" id="ARBA00023274"/>
    </source>
</evidence>
<dbReference type="Gene3D" id="2.30.30.30">
    <property type="match status" value="1"/>
</dbReference>
<reference evidence="9" key="1">
    <citation type="submission" date="2016-10" db="EMBL/GenBank/DDBJ databases">
        <title>Chloroplast genomes as a tool to resolve red algal phylogenies: a case study in the Nemaliales.</title>
        <authorList>
            <person name="Costa J.F."/>
            <person name="Lin S.M."/>
            <person name="Macaya E.C."/>
            <person name="Fernandez-Garcia C."/>
            <person name="Verbruggen H."/>
        </authorList>
    </citation>
    <scope>NUCLEOTIDE SEQUENCE</scope>
    <source>
        <strain evidence="9">HV00480</strain>
    </source>
</reference>
<organism evidence="9">
    <name type="scientific">Hommersandiophycus borowitzkae</name>
    <dbReference type="NCBI Taxonomy" id="268573"/>
    <lineage>
        <taxon>Eukaryota</taxon>
        <taxon>Rhodophyta</taxon>
        <taxon>Florideophyceae</taxon>
        <taxon>Nemaliophycidae</taxon>
        <taxon>Nemaliales</taxon>
        <taxon>Liagoraceae</taxon>
        <taxon>Hommersandiophycus</taxon>
    </lineage>
</organism>
<dbReference type="SUPFAM" id="SSF50104">
    <property type="entry name" value="Translation proteins SH3-like domain"/>
    <property type="match status" value="1"/>
</dbReference>
<accession>A0A1G4NU40</accession>
<dbReference type="InterPro" id="IPR008991">
    <property type="entry name" value="Translation_prot_SH3-like_sf"/>
</dbReference>
<dbReference type="GO" id="GO:0005840">
    <property type="term" value="C:ribosome"/>
    <property type="evidence" value="ECO:0007669"/>
    <property type="project" value="UniProtKB-KW"/>
</dbReference>
<dbReference type="HAMAP" id="MF_01326_B">
    <property type="entry name" value="Ribosomal_uL24_B"/>
    <property type="match status" value="1"/>
</dbReference>
<evidence type="ECO:0000256" key="2">
    <source>
        <dbReference type="ARBA" id="ARBA00010618"/>
    </source>
</evidence>
<feature type="domain" description="KOW" evidence="8">
    <location>
        <begin position="12"/>
        <end position="39"/>
    </location>
</feature>
<evidence type="ECO:0000256" key="5">
    <source>
        <dbReference type="ARBA" id="ARBA00035282"/>
    </source>
</evidence>
<geneLocation type="chloroplast" evidence="9"/>
<keyword evidence="9" id="KW-0150">Chloroplast</keyword>
<dbReference type="InterPro" id="IPR003256">
    <property type="entry name" value="Ribosomal_uL24"/>
</dbReference>
<evidence type="ECO:0000313" key="9">
    <source>
        <dbReference type="EMBL" id="SCW22213.1"/>
    </source>
</evidence>
<dbReference type="PROSITE" id="PS01108">
    <property type="entry name" value="RIBOSOMAL_L24"/>
    <property type="match status" value="1"/>
</dbReference>
<dbReference type="PANTHER" id="PTHR12903">
    <property type="entry name" value="MITOCHONDRIAL RIBOSOMAL PROTEIN L24"/>
    <property type="match status" value="1"/>
</dbReference>
<reference evidence="9" key="2">
    <citation type="submission" date="2016-10" db="EMBL/GenBank/DDBJ databases">
        <authorList>
            <person name="de Groot N.N."/>
        </authorList>
    </citation>
    <scope>NUCLEOTIDE SEQUENCE</scope>
    <source>
        <strain evidence="9">HV00480</strain>
    </source>
</reference>
<dbReference type="EMBL" id="LT622867">
    <property type="protein sequence ID" value="SCW22213.1"/>
    <property type="molecule type" value="Genomic_DNA"/>
</dbReference>
<dbReference type="GeneID" id="29999044"/>
<name>A0A1G4NU40_9FLOR</name>
<keyword evidence="6" id="KW-0694">RNA-binding</keyword>
<protein>
    <recommendedName>
        <fullName evidence="5 6">Large ribosomal subunit protein uL24c</fullName>
    </recommendedName>
</protein>
<dbReference type="InterPro" id="IPR014722">
    <property type="entry name" value="Rib_uL2_dom2"/>
</dbReference>
<dbReference type="GO" id="GO:0003735">
    <property type="term" value="F:structural constituent of ribosome"/>
    <property type="evidence" value="ECO:0007669"/>
    <property type="project" value="InterPro"/>
</dbReference>
<evidence type="ECO:0000256" key="3">
    <source>
        <dbReference type="ARBA" id="ARBA00022980"/>
    </source>
</evidence>
<keyword evidence="6" id="KW-0699">rRNA-binding</keyword>
<dbReference type="InterPro" id="IPR005824">
    <property type="entry name" value="KOW"/>
</dbReference>
<dbReference type="NCBIfam" id="TIGR01079">
    <property type="entry name" value="rplX_bact"/>
    <property type="match status" value="1"/>
</dbReference>
<evidence type="ECO:0000256" key="6">
    <source>
        <dbReference type="HAMAP-Rule" id="MF_01326"/>
    </source>
</evidence>
<dbReference type="GO" id="GO:0006412">
    <property type="term" value="P:translation"/>
    <property type="evidence" value="ECO:0007669"/>
    <property type="project" value="UniProtKB-UniRule"/>
</dbReference>
<dbReference type="InterPro" id="IPR041988">
    <property type="entry name" value="Ribosomal_uL24_KOW"/>
</dbReference>
<evidence type="ECO:0000256" key="1">
    <source>
        <dbReference type="ARBA" id="ARBA00004072"/>
    </source>
</evidence>
<proteinExistence type="inferred from homology"/>
<comment type="similarity">
    <text evidence="2 6 7">Belongs to the universal ribosomal protein uL24 family.</text>
</comment>
<comment type="subcellular location">
    <subcellularLocation>
        <location evidence="6">Plastid</location>
        <location evidence="6">Chloroplast</location>
    </subcellularLocation>
</comment>
<keyword evidence="4 6" id="KW-0687">Ribonucleoprotein</keyword>
<sequence length="87" mass="9926">MRKIKQKKLKLHVKIGDTVKIIAGDYKGQIGEVTKTWAKKSKILVKDINMKTKHIRPQQEGESGQIMKKEAPIHSSNVMLYKNNSNP</sequence>
<dbReference type="CDD" id="cd06089">
    <property type="entry name" value="KOW_RPL26"/>
    <property type="match status" value="1"/>
</dbReference>
<dbReference type="GO" id="GO:1990904">
    <property type="term" value="C:ribonucleoprotein complex"/>
    <property type="evidence" value="ECO:0007669"/>
    <property type="project" value="UniProtKB-KW"/>
</dbReference>
<dbReference type="RefSeq" id="YP_009313959.1">
    <property type="nucleotide sequence ID" value="NC_031659.1"/>
</dbReference>
<keyword evidence="3 6" id="KW-0689">Ribosomal protein</keyword>
<comment type="function">
    <text evidence="1 6">One of two assembly initiator proteins, it binds directly to the 5'-end of the 23S rRNA, where it nucleates assembly of the 50S subunit.</text>
</comment>
<keyword evidence="9" id="KW-0934">Plastid</keyword>
<dbReference type="Pfam" id="PF17136">
    <property type="entry name" value="ribosomal_L24"/>
    <property type="match status" value="1"/>
</dbReference>
<dbReference type="InterPro" id="IPR057264">
    <property type="entry name" value="Ribosomal_uL24_C"/>
</dbReference>
<dbReference type="Pfam" id="PF00467">
    <property type="entry name" value="KOW"/>
    <property type="match status" value="1"/>
</dbReference>
<dbReference type="AlphaFoldDB" id="A0A1G4NU40"/>
<dbReference type="InterPro" id="IPR005825">
    <property type="entry name" value="Ribosomal_uL24_CS"/>
</dbReference>
<gene>
    <name evidence="6 9" type="primary">rpl24</name>
    <name evidence="9" type="ORF">HV00480_171</name>
</gene>
<comment type="subunit">
    <text evidence="6">Part of the 50S ribosomal subunit.</text>
</comment>
<dbReference type="GO" id="GO:0019843">
    <property type="term" value="F:rRNA binding"/>
    <property type="evidence" value="ECO:0007669"/>
    <property type="project" value="UniProtKB-UniRule"/>
</dbReference>
<dbReference type="GO" id="GO:0009507">
    <property type="term" value="C:chloroplast"/>
    <property type="evidence" value="ECO:0007669"/>
    <property type="project" value="UniProtKB-SubCell"/>
</dbReference>
<evidence type="ECO:0000256" key="7">
    <source>
        <dbReference type="RuleBase" id="RU003477"/>
    </source>
</evidence>
<dbReference type="SMART" id="SM00739">
    <property type="entry name" value="KOW"/>
    <property type="match status" value="1"/>
</dbReference>
<evidence type="ECO:0000259" key="8">
    <source>
        <dbReference type="SMART" id="SM00739"/>
    </source>
</evidence>